<accession>A0ABP6V7H3</accession>
<name>A0ABP6V7H3_9GAMM</name>
<sequence>MQADPVDNGPAPFSSESELNNYLASAVTGSVVTLKHSPWGSNVQIQASTPYFAASGRTCRKLDVTLPSGDTQQHIVCQTGQNTWAPVRPVTRLLTR</sequence>
<evidence type="ECO:0000313" key="2">
    <source>
        <dbReference type="Proteomes" id="UP001500795"/>
    </source>
</evidence>
<dbReference type="Proteomes" id="UP001500795">
    <property type="component" value="Unassembled WGS sequence"/>
</dbReference>
<evidence type="ECO:0008006" key="3">
    <source>
        <dbReference type="Google" id="ProtNLM"/>
    </source>
</evidence>
<dbReference type="EMBL" id="BAABCX010000001">
    <property type="protein sequence ID" value="GAA3528285.1"/>
    <property type="molecule type" value="Genomic_DNA"/>
</dbReference>
<keyword evidence="2" id="KW-1185">Reference proteome</keyword>
<comment type="caution">
    <text evidence="1">The sequence shown here is derived from an EMBL/GenBank/DDBJ whole genome shotgun (WGS) entry which is preliminary data.</text>
</comment>
<gene>
    <name evidence="1" type="ORF">GCM10022394_04300</name>
</gene>
<dbReference type="InterPro" id="IPR032258">
    <property type="entry name" value="DUF5061"/>
</dbReference>
<reference evidence="2" key="1">
    <citation type="journal article" date="2019" name="Int. J. Syst. Evol. Microbiol.">
        <title>The Global Catalogue of Microorganisms (GCM) 10K type strain sequencing project: providing services to taxonomists for standard genome sequencing and annotation.</title>
        <authorList>
            <consortium name="The Broad Institute Genomics Platform"/>
            <consortium name="The Broad Institute Genome Sequencing Center for Infectious Disease"/>
            <person name="Wu L."/>
            <person name="Ma J."/>
        </authorList>
    </citation>
    <scope>NUCLEOTIDE SEQUENCE [LARGE SCALE GENOMIC DNA]</scope>
    <source>
        <strain evidence="2">JCM 17110</strain>
    </source>
</reference>
<evidence type="ECO:0000313" key="1">
    <source>
        <dbReference type="EMBL" id="GAA3528285.1"/>
    </source>
</evidence>
<protein>
    <recommendedName>
        <fullName evidence="3">Surface antigen domain-containing protein</fullName>
    </recommendedName>
</protein>
<proteinExistence type="predicted"/>
<organism evidence="1 2">
    <name type="scientific">Zobellella aerophila</name>
    <dbReference type="NCBI Taxonomy" id="870480"/>
    <lineage>
        <taxon>Bacteria</taxon>
        <taxon>Pseudomonadati</taxon>
        <taxon>Pseudomonadota</taxon>
        <taxon>Gammaproteobacteria</taxon>
        <taxon>Aeromonadales</taxon>
        <taxon>Aeromonadaceae</taxon>
        <taxon>Zobellella</taxon>
    </lineage>
</organism>
<dbReference type="Pfam" id="PF16587">
    <property type="entry name" value="DUF5061"/>
    <property type="match status" value="1"/>
</dbReference>